<evidence type="ECO:0000313" key="2">
    <source>
        <dbReference type="Proteomes" id="UP000265798"/>
    </source>
</evidence>
<comment type="caution">
    <text evidence="1">The sequence shown here is derived from an EMBL/GenBank/DDBJ whole genome shotgun (WGS) entry which is preliminary data.</text>
</comment>
<dbReference type="Proteomes" id="UP000265798">
    <property type="component" value="Unassembled WGS sequence"/>
</dbReference>
<protein>
    <submittedName>
        <fullName evidence="1">Uncharacterized protein</fullName>
    </submittedName>
</protein>
<reference evidence="2" key="1">
    <citation type="submission" date="2018-05" db="EMBL/GenBank/DDBJ databases">
        <title>Leptospira yasudae sp. nov. and Leptospira stimsonii sp. nov., two pathogenic species of the genus Leptospira isolated from environmental sources.</title>
        <authorList>
            <person name="Casanovas-Massana A."/>
            <person name="Hamond C."/>
            <person name="Santos L.A."/>
            <person name="Hacker K.P."/>
            <person name="Balassiano I."/>
            <person name="Medeiros M.A."/>
            <person name="Reis M.G."/>
            <person name="Ko A.I."/>
            <person name="Wunder E.A."/>
        </authorList>
    </citation>
    <scope>NUCLEOTIDE SEQUENCE [LARGE SCALE GENOMIC DNA]</scope>
    <source>
        <strain evidence="2">Yale</strain>
    </source>
</reference>
<accession>A0A396YWQ6</accession>
<dbReference type="EMBL" id="QHCT01000006">
    <property type="protein sequence ID" value="RHX87015.1"/>
    <property type="molecule type" value="Genomic_DNA"/>
</dbReference>
<organism evidence="1 2">
    <name type="scientific">Leptospira stimsonii</name>
    <dbReference type="NCBI Taxonomy" id="2202203"/>
    <lineage>
        <taxon>Bacteria</taxon>
        <taxon>Pseudomonadati</taxon>
        <taxon>Spirochaetota</taxon>
        <taxon>Spirochaetia</taxon>
        <taxon>Leptospirales</taxon>
        <taxon>Leptospiraceae</taxon>
        <taxon>Leptospira</taxon>
    </lineage>
</organism>
<name>A0A396YWQ6_9LEPT</name>
<sequence>MDRQITPKKKFWKTNFKSDLANKFHTFFSYFILENGGSISEILKNHLSSSSKPGRRKSKNRFLEIFF</sequence>
<evidence type="ECO:0000313" key="1">
    <source>
        <dbReference type="EMBL" id="RHX87015.1"/>
    </source>
</evidence>
<gene>
    <name evidence="1" type="ORF">DLM75_18735</name>
</gene>
<dbReference type="AlphaFoldDB" id="A0A396YWQ6"/>
<proteinExistence type="predicted"/>